<protein>
    <submittedName>
        <fullName evidence="4">Uncharacterized protein LOC118349674</fullName>
    </submittedName>
</protein>
<dbReference type="PANTHER" id="PTHR32166">
    <property type="entry name" value="OSJNBA0013A04.12 PROTEIN"/>
    <property type="match status" value="1"/>
</dbReference>
<sequence length="385" mass="44105">MADPNKVKAMLEWLVPTSVKSLRALRAFNELKSVVTSPPVLNLSDFSKPFTIVCDASGKGKGIGVVLMQLEQPLAYLSKEIKGKALLFSTYEKELLGQFITDNDASYKAARKKLQQKYGSFYWSPCAAHCIDLMLENFPDPRHFTVIDETIKKARKITKFIYNHAWVLALMKKDFTRGHDLCRPAVTSFATNFLSIRCLLLFKKELKQMFTCDKWIALSHSKSNIGKEISEIVLEDREFWAQCQFIVKVTKYLVLVLRLVDGEEKPAMGYLYDAMERGKENIKARCNDKVTVLSSFIRIIDARWDKQLHNPLHAAGCFLNPAIYYNPCFKNKNDVARGFMACIMRMELDIDNQDKIIEELELYRNADGDFGHSLAICQRDKINPN</sequence>
<evidence type="ECO:0000313" key="3">
    <source>
        <dbReference type="Proteomes" id="UP000235220"/>
    </source>
</evidence>
<dbReference type="GeneID" id="118349674"/>
<dbReference type="OrthoDB" id="2013475at2759"/>
<dbReference type="RefSeq" id="XP_035551089.1">
    <property type="nucleotide sequence ID" value="XM_035695196.1"/>
</dbReference>
<dbReference type="InterPro" id="IPR041577">
    <property type="entry name" value="RT_RNaseH_2"/>
</dbReference>
<keyword evidence="3" id="KW-1185">Reference proteome</keyword>
<organism evidence="3 4">
    <name type="scientific">Juglans regia</name>
    <name type="common">English walnut</name>
    <dbReference type="NCBI Taxonomy" id="51240"/>
    <lineage>
        <taxon>Eukaryota</taxon>
        <taxon>Viridiplantae</taxon>
        <taxon>Streptophyta</taxon>
        <taxon>Embryophyta</taxon>
        <taxon>Tracheophyta</taxon>
        <taxon>Spermatophyta</taxon>
        <taxon>Magnoliopsida</taxon>
        <taxon>eudicotyledons</taxon>
        <taxon>Gunneridae</taxon>
        <taxon>Pentapetalae</taxon>
        <taxon>rosids</taxon>
        <taxon>fabids</taxon>
        <taxon>Fagales</taxon>
        <taxon>Juglandaceae</taxon>
        <taxon>Juglans</taxon>
    </lineage>
</organism>
<dbReference type="Pfam" id="PF04937">
    <property type="entry name" value="DUF659"/>
    <property type="match status" value="1"/>
</dbReference>
<dbReference type="InterPro" id="IPR012337">
    <property type="entry name" value="RNaseH-like_sf"/>
</dbReference>
<accession>A0A6P9ETW4</accession>
<dbReference type="KEGG" id="jre:118349674"/>
<feature type="domain" description="DUF659" evidence="1">
    <location>
        <begin position="98"/>
        <end position="157"/>
    </location>
</feature>
<feature type="domain" description="Reverse transcriptase/retrotransposon-derived protein RNase H-like" evidence="2">
    <location>
        <begin position="26"/>
        <end position="97"/>
    </location>
</feature>
<dbReference type="InParanoid" id="A0A6P9ETW4"/>
<dbReference type="Proteomes" id="UP000235220">
    <property type="component" value="Chromosome 10"/>
</dbReference>
<reference evidence="4" key="1">
    <citation type="submission" date="2025-08" db="UniProtKB">
        <authorList>
            <consortium name="RefSeq"/>
        </authorList>
    </citation>
    <scope>IDENTIFICATION</scope>
    <source>
        <tissue evidence="4">Leaves</tissue>
    </source>
</reference>
<proteinExistence type="predicted"/>
<name>A0A6P9ETW4_JUGRE</name>
<dbReference type="InterPro" id="IPR043502">
    <property type="entry name" value="DNA/RNA_pol_sf"/>
</dbReference>
<evidence type="ECO:0000313" key="4">
    <source>
        <dbReference type="RefSeq" id="XP_035551089.1"/>
    </source>
</evidence>
<evidence type="ECO:0000259" key="1">
    <source>
        <dbReference type="Pfam" id="PF04937"/>
    </source>
</evidence>
<dbReference type="Pfam" id="PF17919">
    <property type="entry name" value="RT_RNaseH_2"/>
    <property type="match status" value="1"/>
</dbReference>
<dbReference type="SUPFAM" id="SSF56672">
    <property type="entry name" value="DNA/RNA polymerases"/>
    <property type="match status" value="1"/>
</dbReference>
<evidence type="ECO:0000259" key="2">
    <source>
        <dbReference type="Pfam" id="PF17919"/>
    </source>
</evidence>
<dbReference type="InterPro" id="IPR007021">
    <property type="entry name" value="DUF659"/>
</dbReference>
<gene>
    <name evidence="4" type="primary">LOC118349674</name>
</gene>
<dbReference type="AlphaFoldDB" id="A0A6P9ETW4"/>
<dbReference type="PANTHER" id="PTHR32166:SF122">
    <property type="entry name" value="OS09G0499600 PROTEIN"/>
    <property type="match status" value="1"/>
</dbReference>
<dbReference type="SUPFAM" id="SSF53098">
    <property type="entry name" value="Ribonuclease H-like"/>
    <property type="match status" value="1"/>
</dbReference>